<dbReference type="CDD" id="cd07067">
    <property type="entry name" value="HP_PGM_like"/>
    <property type="match status" value="1"/>
</dbReference>
<reference evidence="2" key="1">
    <citation type="submission" date="2017-10" db="EMBL/GenBank/DDBJ databases">
        <authorList>
            <person name="Kravchenko I.K."/>
            <person name="Grouzdev D.S."/>
        </authorList>
    </citation>
    <scope>NUCLEOTIDE SEQUENCE [LARGE SCALE GENOMIC DNA]</scope>
    <source>
        <strain evidence="2">B2</strain>
    </source>
</reference>
<dbReference type="OrthoDB" id="9781415at2"/>
<dbReference type="SMART" id="SM00855">
    <property type="entry name" value="PGAM"/>
    <property type="match status" value="1"/>
</dbReference>
<protein>
    <submittedName>
        <fullName evidence="1">Phosphoglycerate mutase</fullName>
    </submittedName>
</protein>
<name>A0A2B8BIN6_9PROT</name>
<dbReference type="InterPro" id="IPR050275">
    <property type="entry name" value="PGM_Phosphatase"/>
</dbReference>
<comment type="caution">
    <text evidence="1">The sequence shown here is derived from an EMBL/GenBank/DDBJ whole genome shotgun (WGS) entry which is preliminary data.</text>
</comment>
<proteinExistence type="predicted"/>
<accession>A0A2B8BIN6</accession>
<dbReference type="RefSeq" id="WP_098735613.1">
    <property type="nucleotide sequence ID" value="NZ_PDKW01000039.1"/>
</dbReference>
<sequence length="238" mass="26339">MIRLAFLRHGITAWNREGRIQGRTDIPLAPDSREQLAALTLPPDWRDATLHASPLARAVETAALLGKGRPVHTDPRLIEMDWGAWEGLHGRDLRADPASGYRDLEHWGWDFRPPNGESPADVRERLTGWLADLQPPFPPQDQSPLPPGERVRVRGTHGEDLFGVAEPPHPNLLPGGEKGLHLVVTHIGVMRVALALAWGWDFRGPPPVPVKRNRLYVLTLAADGTLRPTGPKEGLRLS</sequence>
<dbReference type="EMBL" id="PDKW01000039">
    <property type="protein sequence ID" value="PGH57620.1"/>
    <property type="molecule type" value="Genomic_DNA"/>
</dbReference>
<dbReference type="Gene3D" id="3.40.50.1240">
    <property type="entry name" value="Phosphoglycerate mutase-like"/>
    <property type="match status" value="1"/>
</dbReference>
<evidence type="ECO:0000313" key="1">
    <source>
        <dbReference type="EMBL" id="PGH57620.1"/>
    </source>
</evidence>
<keyword evidence="2" id="KW-1185">Reference proteome</keyword>
<dbReference type="Pfam" id="PF00300">
    <property type="entry name" value="His_Phos_1"/>
    <property type="match status" value="1"/>
</dbReference>
<dbReference type="GO" id="GO:0016791">
    <property type="term" value="F:phosphatase activity"/>
    <property type="evidence" value="ECO:0007669"/>
    <property type="project" value="TreeGrafter"/>
</dbReference>
<dbReference type="GO" id="GO:0005737">
    <property type="term" value="C:cytoplasm"/>
    <property type="evidence" value="ECO:0007669"/>
    <property type="project" value="TreeGrafter"/>
</dbReference>
<gene>
    <name evidence="1" type="ORF">CRT60_06390</name>
</gene>
<dbReference type="Proteomes" id="UP000225379">
    <property type="component" value="Unassembled WGS sequence"/>
</dbReference>
<dbReference type="AlphaFoldDB" id="A0A2B8BIN6"/>
<organism evidence="1 2">
    <name type="scientific">Azospirillum palustre</name>
    <dbReference type="NCBI Taxonomy" id="2044885"/>
    <lineage>
        <taxon>Bacteria</taxon>
        <taxon>Pseudomonadati</taxon>
        <taxon>Pseudomonadota</taxon>
        <taxon>Alphaproteobacteria</taxon>
        <taxon>Rhodospirillales</taxon>
        <taxon>Azospirillaceae</taxon>
        <taxon>Azospirillum</taxon>
    </lineage>
</organism>
<dbReference type="PANTHER" id="PTHR48100:SF1">
    <property type="entry name" value="HISTIDINE PHOSPHATASE FAMILY PROTEIN-RELATED"/>
    <property type="match status" value="1"/>
</dbReference>
<evidence type="ECO:0000313" key="2">
    <source>
        <dbReference type="Proteomes" id="UP000225379"/>
    </source>
</evidence>
<dbReference type="InterPro" id="IPR029033">
    <property type="entry name" value="His_PPase_superfam"/>
</dbReference>
<dbReference type="SUPFAM" id="SSF53254">
    <property type="entry name" value="Phosphoglycerate mutase-like"/>
    <property type="match status" value="1"/>
</dbReference>
<dbReference type="PANTHER" id="PTHR48100">
    <property type="entry name" value="BROAD-SPECIFICITY PHOSPHATASE YOR283W-RELATED"/>
    <property type="match status" value="1"/>
</dbReference>
<dbReference type="InterPro" id="IPR013078">
    <property type="entry name" value="His_Pase_superF_clade-1"/>
</dbReference>